<evidence type="ECO:0000313" key="2">
    <source>
        <dbReference type="Proteomes" id="UP000324222"/>
    </source>
</evidence>
<comment type="caution">
    <text evidence="1">The sequence shown here is derived from an EMBL/GenBank/DDBJ whole genome shotgun (WGS) entry which is preliminary data.</text>
</comment>
<proteinExistence type="predicted"/>
<evidence type="ECO:0000313" key="1">
    <source>
        <dbReference type="EMBL" id="MPC65540.1"/>
    </source>
</evidence>
<keyword evidence="2" id="KW-1185">Reference proteome</keyword>
<organism evidence="1 2">
    <name type="scientific">Portunus trituberculatus</name>
    <name type="common">Swimming crab</name>
    <name type="synonym">Neptunus trituberculatus</name>
    <dbReference type="NCBI Taxonomy" id="210409"/>
    <lineage>
        <taxon>Eukaryota</taxon>
        <taxon>Metazoa</taxon>
        <taxon>Ecdysozoa</taxon>
        <taxon>Arthropoda</taxon>
        <taxon>Crustacea</taxon>
        <taxon>Multicrustacea</taxon>
        <taxon>Malacostraca</taxon>
        <taxon>Eumalacostraca</taxon>
        <taxon>Eucarida</taxon>
        <taxon>Decapoda</taxon>
        <taxon>Pleocyemata</taxon>
        <taxon>Brachyura</taxon>
        <taxon>Eubrachyura</taxon>
        <taxon>Portunoidea</taxon>
        <taxon>Portunidae</taxon>
        <taxon>Portuninae</taxon>
        <taxon>Portunus</taxon>
    </lineage>
</organism>
<dbReference type="AlphaFoldDB" id="A0A5B7GZZ6"/>
<accession>A0A5B7GZZ6</accession>
<sequence>MRRRAGRVAWSLAPLGCPDSGVLEDKLVCVRRTKHMPTPPLGASRILATSHTWHRPSGAQGRLPRGHADNS</sequence>
<name>A0A5B7GZZ6_PORTR</name>
<gene>
    <name evidence="1" type="ORF">E2C01_059677</name>
</gene>
<dbReference type="Proteomes" id="UP000324222">
    <property type="component" value="Unassembled WGS sequence"/>
</dbReference>
<protein>
    <submittedName>
        <fullName evidence="1">Uncharacterized protein</fullName>
    </submittedName>
</protein>
<dbReference type="EMBL" id="VSRR010023494">
    <property type="protein sequence ID" value="MPC65540.1"/>
    <property type="molecule type" value="Genomic_DNA"/>
</dbReference>
<reference evidence="1 2" key="1">
    <citation type="submission" date="2019-05" db="EMBL/GenBank/DDBJ databases">
        <title>Another draft genome of Portunus trituberculatus and its Hox gene families provides insights of decapod evolution.</title>
        <authorList>
            <person name="Jeong J.-H."/>
            <person name="Song I."/>
            <person name="Kim S."/>
            <person name="Choi T."/>
            <person name="Kim D."/>
            <person name="Ryu S."/>
            <person name="Kim W."/>
        </authorList>
    </citation>
    <scope>NUCLEOTIDE SEQUENCE [LARGE SCALE GENOMIC DNA]</scope>
    <source>
        <tissue evidence="1">Muscle</tissue>
    </source>
</reference>